<dbReference type="GO" id="GO:0006869">
    <property type="term" value="P:lipid transport"/>
    <property type="evidence" value="ECO:0007669"/>
    <property type="project" value="UniProtKB-KW"/>
</dbReference>
<dbReference type="GO" id="GO:0005789">
    <property type="term" value="C:endoplasmic reticulum membrane"/>
    <property type="evidence" value="ECO:0007669"/>
    <property type="project" value="UniProtKB-SubCell"/>
</dbReference>
<dbReference type="Pfam" id="PF13329">
    <property type="entry name" value="ATG2_CAD"/>
    <property type="match status" value="1"/>
</dbReference>
<comment type="similarity">
    <text evidence="3">Belongs to the ATG2 family.</text>
</comment>
<evidence type="ECO:0000256" key="11">
    <source>
        <dbReference type="ARBA" id="ARBA00024615"/>
    </source>
</evidence>
<dbReference type="GO" id="GO:0034727">
    <property type="term" value="P:piecemeal microautophagy of the nucleus"/>
    <property type="evidence" value="ECO:0007669"/>
    <property type="project" value="TreeGrafter"/>
</dbReference>
<gene>
    <name evidence="13" type="ORF">DASB73_032210</name>
</gene>
<protein>
    <recommendedName>
        <fullName evidence="4">Autophagy-related protein 2</fullName>
    </recommendedName>
</protein>
<keyword evidence="6" id="KW-0256">Endoplasmic reticulum</keyword>
<dbReference type="InterPro" id="IPR026849">
    <property type="entry name" value="ATG2"/>
</dbReference>
<keyword evidence="7" id="KW-0072">Autophagy</keyword>
<reference evidence="13 14" key="1">
    <citation type="journal article" date="2023" name="Elife">
        <title>Identification of key yeast species and microbe-microbe interactions impacting larval growth of Drosophila in the wild.</title>
        <authorList>
            <person name="Mure A."/>
            <person name="Sugiura Y."/>
            <person name="Maeda R."/>
            <person name="Honda K."/>
            <person name="Sakurai N."/>
            <person name="Takahashi Y."/>
            <person name="Watada M."/>
            <person name="Katoh T."/>
            <person name="Gotoh A."/>
            <person name="Gotoh Y."/>
            <person name="Taniguchi I."/>
            <person name="Nakamura K."/>
            <person name="Hayashi T."/>
            <person name="Katayama T."/>
            <person name="Uemura T."/>
            <person name="Hattori Y."/>
        </authorList>
    </citation>
    <scope>NUCLEOTIDE SEQUENCE [LARGE SCALE GENOMIC DNA]</scope>
    <source>
        <strain evidence="13 14">SB-73</strain>
    </source>
</reference>
<evidence type="ECO:0000313" key="14">
    <source>
        <dbReference type="Proteomes" id="UP001362899"/>
    </source>
</evidence>
<evidence type="ECO:0000256" key="7">
    <source>
        <dbReference type="ARBA" id="ARBA00023006"/>
    </source>
</evidence>
<dbReference type="Proteomes" id="UP001362899">
    <property type="component" value="Unassembled WGS sequence"/>
</dbReference>
<evidence type="ECO:0000256" key="10">
    <source>
        <dbReference type="ARBA" id="ARBA00024479"/>
    </source>
</evidence>
<comment type="catalytic activity">
    <reaction evidence="10">
        <text>a 1,2-diacyl-sn-glycero-3-phospho-L-serine(in) = a 1,2-diacyl-sn-glycero-3-phospho-L-serine(out)</text>
        <dbReference type="Rhea" id="RHEA:38663"/>
        <dbReference type="ChEBI" id="CHEBI:57262"/>
    </reaction>
</comment>
<evidence type="ECO:0000256" key="8">
    <source>
        <dbReference type="ARBA" id="ARBA00023055"/>
    </source>
</evidence>
<dbReference type="GO" id="GO:0000422">
    <property type="term" value="P:autophagy of mitochondrion"/>
    <property type="evidence" value="ECO:0007669"/>
    <property type="project" value="TreeGrafter"/>
</dbReference>
<dbReference type="GO" id="GO:0000045">
    <property type="term" value="P:autophagosome assembly"/>
    <property type="evidence" value="ECO:0007669"/>
    <property type="project" value="TreeGrafter"/>
</dbReference>
<name>A0AAV5RNB6_STABA</name>
<evidence type="ECO:0000256" key="3">
    <source>
        <dbReference type="ARBA" id="ARBA00009714"/>
    </source>
</evidence>
<evidence type="ECO:0000256" key="6">
    <source>
        <dbReference type="ARBA" id="ARBA00022824"/>
    </source>
</evidence>
<dbReference type="PANTHER" id="PTHR13190">
    <property type="entry name" value="AUTOPHAGY-RELATED 2, ISOFORM A"/>
    <property type="match status" value="1"/>
</dbReference>
<comment type="caution">
    <text evidence="13">The sequence shown here is derived from an EMBL/GenBank/DDBJ whole genome shotgun (WGS) entry which is preliminary data.</text>
</comment>
<evidence type="ECO:0000313" key="13">
    <source>
        <dbReference type="EMBL" id="GMM52258.1"/>
    </source>
</evidence>
<dbReference type="GO" id="GO:0061723">
    <property type="term" value="P:glycophagy"/>
    <property type="evidence" value="ECO:0007669"/>
    <property type="project" value="TreeGrafter"/>
</dbReference>
<comment type="catalytic activity">
    <reaction evidence="11">
        <text>a 1,2-diacyl-sn-glycero-3-phosphoethanolamine(in) = a 1,2-diacyl-sn-glycero-3-phosphoethanolamine(out)</text>
        <dbReference type="Rhea" id="RHEA:38895"/>
        <dbReference type="ChEBI" id="CHEBI:64612"/>
    </reaction>
</comment>
<dbReference type="GO" id="GO:0061908">
    <property type="term" value="C:phagophore"/>
    <property type="evidence" value="ECO:0007669"/>
    <property type="project" value="TreeGrafter"/>
</dbReference>
<keyword evidence="8" id="KW-0445">Lipid transport</keyword>
<evidence type="ECO:0000256" key="2">
    <source>
        <dbReference type="ARBA" id="ARBA00004623"/>
    </source>
</evidence>
<keyword evidence="5" id="KW-0813">Transport</keyword>
<comment type="catalytic activity">
    <reaction evidence="12">
        <text>a 1,2-diacyl-sn-glycero-3-phosphocholine(in) = a 1,2-diacyl-sn-glycero-3-phosphocholine(out)</text>
        <dbReference type="Rhea" id="RHEA:38571"/>
        <dbReference type="ChEBI" id="CHEBI:57643"/>
    </reaction>
</comment>
<dbReference type="EMBL" id="BTGC01000008">
    <property type="protein sequence ID" value="GMM52258.1"/>
    <property type="molecule type" value="Genomic_DNA"/>
</dbReference>
<evidence type="ECO:0000256" key="9">
    <source>
        <dbReference type="ARBA" id="ARBA00023136"/>
    </source>
</evidence>
<evidence type="ECO:0000256" key="5">
    <source>
        <dbReference type="ARBA" id="ARBA00022448"/>
    </source>
</evidence>
<dbReference type="PANTHER" id="PTHR13190:SF1">
    <property type="entry name" value="AUTOPHAGY-RELATED 2, ISOFORM A"/>
    <property type="match status" value="1"/>
</dbReference>
<dbReference type="AlphaFoldDB" id="A0AAV5RNB6"/>
<organism evidence="13 14">
    <name type="scientific">Starmerella bacillaris</name>
    <name type="common">Yeast</name>
    <name type="synonym">Candida zemplinina</name>
    <dbReference type="NCBI Taxonomy" id="1247836"/>
    <lineage>
        <taxon>Eukaryota</taxon>
        <taxon>Fungi</taxon>
        <taxon>Dikarya</taxon>
        <taxon>Ascomycota</taxon>
        <taxon>Saccharomycotina</taxon>
        <taxon>Dipodascomycetes</taxon>
        <taxon>Dipodascales</taxon>
        <taxon>Trichomonascaceae</taxon>
        <taxon>Starmerella</taxon>
    </lineage>
</organism>
<keyword evidence="14" id="KW-1185">Reference proteome</keyword>
<dbReference type="GO" id="GO:0032266">
    <property type="term" value="F:phosphatidylinositol-3-phosphate binding"/>
    <property type="evidence" value="ECO:0007669"/>
    <property type="project" value="TreeGrafter"/>
</dbReference>
<comment type="subcellular location">
    <subcellularLocation>
        <location evidence="1">Endoplasmic reticulum membrane</location>
        <topology evidence="1">Peripheral membrane protein</topology>
    </subcellularLocation>
    <subcellularLocation>
        <location evidence="2">Preautophagosomal structure membrane</location>
        <topology evidence="2">Peripheral membrane protein</topology>
    </subcellularLocation>
</comment>
<evidence type="ECO:0000256" key="1">
    <source>
        <dbReference type="ARBA" id="ARBA00004406"/>
    </source>
</evidence>
<dbReference type="GO" id="GO:0043495">
    <property type="term" value="F:protein-membrane adaptor activity"/>
    <property type="evidence" value="ECO:0007669"/>
    <property type="project" value="TreeGrafter"/>
</dbReference>
<proteinExistence type="inferred from homology"/>
<sequence length="1197" mass="134866">MVWPDIPRRLWSYAIGKLKLFTNIDESKLEIGITSLALNDVEFDVSKMLLTGFATTKLTAKRLSIELLSLEIVVKVTDICLEGELIGVDNPEVVLSTFVSNAMQDFAEFSTADLRESLKEAERLTETEESTNSTTEVKKELSMLEKLTATALGQVTVQLSNVSLNIKLHDSEKGINVHMESLSWSGNKCIDINLITLTTSRGELYSRDSLMDQSVYFDSHSIAFKDPVSLYGSTVEGININVGTIDRIVVDYTTFPFTLDIDVKMVKIDGLMLLDMLVSTLNQLLNFEIIGQNPDNTNSSKNPTEEGEISLGLDVIEIYDYESHGSSSKIELLNIAFANKRFAIGSLKCDGIIILDPFLNVDIDTFNSSNGQPEMQLKITVVAPINLLLNRQQLRPFMEIVTRLTNIVSSVNLPPSDNPAKFDVFLPDIQIQIEDLMKLQIFTDKINHELISLDEAVLTIGEGQLAVDRITVSLTDSSIVINGVKIMLRPSLYENVELIRHSLINNDLNDDYKVSDKYLETSVYNSAPKIAFTPPNIKLKVKSLEIRDDDFRLYGNLNLVSSVEYVDLHSKLTFTNSLFSTKISVHCCSFPDFTSIVGNIRFSNSVLKLKKMDTQDNSLDVNNTNKQTKTVEANRENNTISSLFNELLLNLDIFLEAITIQFPDENRTLITVEPQHLTLTAGANKINVQARQAFLYLIDSADNGAKIPILKLESFKATINDSEILVRLKKISISCCADSIYILAFASASLTTESPDAIYKVQLDDDIDLLQDVTDDFVIKNLTDNNAQVNEDLHVDSLKITDEYLLTSDNDFTSLVGAIQTVIPDRYKFKIKFHVRKFEWNMHDGYDFYQTRSRMMDAISRLAHKGKNKSKPQQSNTSTNLTEEKAIMGDLLYNSVIITPETNEEDRIKYQIQQELGGSGNNGLSRSKKPKTVLHLKDANLSIFLSESNDTNLKVRVRKGEVCDMIVNSIYPKVVAPFNLNEHENIFELGQKCINENGSLEYRIRINLQPLKITLDQDTVEFLNRYFQFDGKENVYERLNDDDAYVLDSFDLPELDLETVVEGASNPSKQYLQMIDLSDISLIIDYNPKKVDYRILRSGGTAQLLNVFPIKGAKLRLHAVTLYGVNGWDALLDEILKIWMPDIKANQLTSLIAGFSPVRKVIKASQRVRRSSASRITNVVMKRTYDEINRIKSHFMG</sequence>
<accession>A0AAV5RNB6</accession>
<dbReference type="GO" id="GO:0061709">
    <property type="term" value="P:reticulophagy"/>
    <property type="evidence" value="ECO:0007669"/>
    <property type="project" value="TreeGrafter"/>
</dbReference>
<evidence type="ECO:0000256" key="12">
    <source>
        <dbReference type="ARBA" id="ARBA00024631"/>
    </source>
</evidence>
<dbReference type="GO" id="GO:0034045">
    <property type="term" value="C:phagophore assembly site membrane"/>
    <property type="evidence" value="ECO:0007669"/>
    <property type="project" value="UniProtKB-SubCell"/>
</dbReference>
<keyword evidence="9" id="KW-0472">Membrane</keyword>
<evidence type="ECO:0000256" key="4">
    <source>
        <dbReference type="ARBA" id="ARBA00018070"/>
    </source>
</evidence>